<keyword evidence="3" id="KW-0378">Hydrolase</keyword>
<feature type="domain" description="Serine aminopeptidase S33" evidence="2">
    <location>
        <begin position="135"/>
        <end position="223"/>
    </location>
</feature>
<dbReference type="PANTHER" id="PTHR12277:SF194">
    <property type="entry name" value="FI04476P"/>
    <property type="match status" value="1"/>
</dbReference>
<dbReference type="GO" id="GO:0004622">
    <property type="term" value="F:phosphatidylcholine lysophospholipase activity"/>
    <property type="evidence" value="ECO:0007669"/>
    <property type="project" value="TreeGrafter"/>
</dbReference>
<proteinExistence type="predicted"/>
<accession>A0A166AAB5</accession>
<dbReference type="GO" id="GO:0006660">
    <property type="term" value="P:phosphatidylserine catabolic process"/>
    <property type="evidence" value="ECO:0007669"/>
    <property type="project" value="TreeGrafter"/>
</dbReference>
<evidence type="ECO:0000259" key="2">
    <source>
        <dbReference type="Pfam" id="PF12146"/>
    </source>
</evidence>
<dbReference type="Gene3D" id="3.40.50.1820">
    <property type="entry name" value="alpha/beta hydrolase"/>
    <property type="match status" value="1"/>
</dbReference>
<dbReference type="InterPro" id="IPR029058">
    <property type="entry name" value="AB_hydrolase_fold"/>
</dbReference>
<keyword evidence="1" id="KW-0472">Membrane</keyword>
<organism evidence="3 4">
    <name type="scientific">Sistotremastrum suecicum HHB10207 ss-3</name>
    <dbReference type="NCBI Taxonomy" id="1314776"/>
    <lineage>
        <taxon>Eukaryota</taxon>
        <taxon>Fungi</taxon>
        <taxon>Dikarya</taxon>
        <taxon>Basidiomycota</taxon>
        <taxon>Agaricomycotina</taxon>
        <taxon>Agaricomycetes</taxon>
        <taxon>Sistotremastrales</taxon>
        <taxon>Sistotremastraceae</taxon>
        <taxon>Sistotremastrum</taxon>
    </lineage>
</organism>
<dbReference type="GO" id="GO:0052651">
    <property type="term" value="P:monoacylglycerol catabolic process"/>
    <property type="evidence" value="ECO:0007669"/>
    <property type="project" value="TreeGrafter"/>
</dbReference>
<gene>
    <name evidence="3" type="ORF">SISSUDRAFT_1025761</name>
</gene>
<name>A0A166AAB5_9AGAM</name>
<dbReference type="SUPFAM" id="SSF53474">
    <property type="entry name" value="alpha/beta-Hydrolases"/>
    <property type="match status" value="1"/>
</dbReference>
<dbReference type="PANTHER" id="PTHR12277">
    <property type="entry name" value="ALPHA/BETA HYDROLASE DOMAIN-CONTAINING PROTEIN"/>
    <property type="match status" value="1"/>
</dbReference>
<dbReference type="STRING" id="1314776.A0A166AAB5"/>
<keyword evidence="4" id="KW-1185">Reference proteome</keyword>
<dbReference type="AlphaFoldDB" id="A0A166AAB5"/>
<dbReference type="GO" id="GO:0047372">
    <property type="term" value="F:monoacylglycerol lipase activity"/>
    <property type="evidence" value="ECO:0007669"/>
    <property type="project" value="TreeGrafter"/>
</dbReference>
<dbReference type="EMBL" id="KV428151">
    <property type="protein sequence ID" value="KZT35135.1"/>
    <property type="molecule type" value="Genomic_DNA"/>
</dbReference>
<dbReference type="InterPro" id="IPR022742">
    <property type="entry name" value="Hydrolase_4"/>
</dbReference>
<evidence type="ECO:0000313" key="4">
    <source>
        <dbReference type="Proteomes" id="UP000076798"/>
    </source>
</evidence>
<evidence type="ECO:0000256" key="1">
    <source>
        <dbReference type="SAM" id="Phobius"/>
    </source>
</evidence>
<dbReference type="GO" id="GO:0005789">
    <property type="term" value="C:endoplasmic reticulum membrane"/>
    <property type="evidence" value="ECO:0007669"/>
    <property type="project" value="TreeGrafter"/>
</dbReference>
<dbReference type="Proteomes" id="UP000076798">
    <property type="component" value="Unassembled WGS sequence"/>
</dbReference>
<reference evidence="3 4" key="1">
    <citation type="journal article" date="2016" name="Mol. Biol. Evol.">
        <title>Comparative Genomics of Early-Diverging Mushroom-Forming Fungi Provides Insights into the Origins of Lignocellulose Decay Capabilities.</title>
        <authorList>
            <person name="Nagy L.G."/>
            <person name="Riley R."/>
            <person name="Tritt A."/>
            <person name="Adam C."/>
            <person name="Daum C."/>
            <person name="Floudas D."/>
            <person name="Sun H."/>
            <person name="Yadav J.S."/>
            <person name="Pangilinan J."/>
            <person name="Larsson K.H."/>
            <person name="Matsuura K."/>
            <person name="Barry K."/>
            <person name="Labutti K."/>
            <person name="Kuo R."/>
            <person name="Ohm R.A."/>
            <person name="Bhattacharya S.S."/>
            <person name="Shirouzu T."/>
            <person name="Yoshinaga Y."/>
            <person name="Martin F.M."/>
            <person name="Grigoriev I.V."/>
            <person name="Hibbett D.S."/>
        </authorList>
    </citation>
    <scope>NUCLEOTIDE SEQUENCE [LARGE SCALE GENOMIC DNA]</scope>
    <source>
        <strain evidence="3 4">HHB10207 ss-3</strain>
    </source>
</reference>
<keyword evidence="1" id="KW-1133">Transmembrane helix</keyword>
<protein>
    <submittedName>
        <fullName evidence="3">Alpha/beta-hydrolase</fullName>
    </submittedName>
</protein>
<feature type="transmembrane region" description="Helical" evidence="1">
    <location>
        <begin position="15"/>
        <end position="34"/>
    </location>
</feature>
<sequence length="376" mass="41879">MSTPSFFVFRAQKPLAIFGAGYVACLILLTVPWIQRHVLYLHAVRWPLFADFETPEKYGMAPGKTIPLHIPTRSADVELGAWLTLSDPFYRSSSTSSSNLTAALERHPTVLFFHGNAGTRAVSFRVNTYRYYSISWESNVLAIDYRGFADSTGSPSQQGLIEDGRASWDWLIRNGAKEEDIVIVGQSLGTAVAAHLGAELSKEGRSPKGVVLFAPFSGIHKLLETYSLFGFVPLLSPLMNIPFAFKLFMTFLADKWSILEVIRGITVPLILCHARDDLDIPVSHSVELFDAILDPQLPGVENTLKLEKDDWEILKNRKALREKLVRVSDVDQVGTLHELQRDGGDVWFLESLYGGHNGVSFHEGIMGIIGDKIMNM</sequence>
<evidence type="ECO:0000313" key="3">
    <source>
        <dbReference type="EMBL" id="KZT35135.1"/>
    </source>
</evidence>
<dbReference type="OrthoDB" id="446723at2759"/>
<keyword evidence="1" id="KW-0812">Transmembrane</keyword>
<dbReference type="Pfam" id="PF12146">
    <property type="entry name" value="Hydrolase_4"/>
    <property type="match status" value="1"/>
</dbReference>